<evidence type="ECO:0000256" key="2">
    <source>
        <dbReference type="ARBA" id="ARBA00005120"/>
    </source>
</evidence>
<dbReference type="PRINTS" id="PR00146">
    <property type="entry name" value="DHPICSNTHASE"/>
</dbReference>
<organism evidence="12 13">
    <name type="scientific">Clostridium lapidicellarium</name>
    <dbReference type="NCBI Taxonomy" id="3240931"/>
    <lineage>
        <taxon>Bacteria</taxon>
        <taxon>Bacillati</taxon>
        <taxon>Bacillota</taxon>
        <taxon>Clostridia</taxon>
        <taxon>Eubacteriales</taxon>
        <taxon>Clostridiaceae</taxon>
        <taxon>Clostridium</taxon>
    </lineage>
</organism>
<reference evidence="12 13" key="1">
    <citation type="submission" date="2024-08" db="EMBL/GenBank/DDBJ databases">
        <title>Clostridium lapicellarii sp. nov., and Clostridium renhuaiense sp. nov., two species isolated from the mud in a fermentation cellar used for producing sauce-flavour Chinese liquors.</title>
        <authorList>
            <person name="Yang F."/>
            <person name="Wang H."/>
            <person name="Chen L.Q."/>
            <person name="Zhou N."/>
            <person name="Lu J.J."/>
            <person name="Pu X.X."/>
            <person name="Wan B."/>
            <person name="Wang L."/>
            <person name="Liu S.J."/>
        </authorList>
    </citation>
    <scope>NUCLEOTIDE SEQUENCE [LARGE SCALE GENOMIC DNA]</scope>
    <source>
        <strain evidence="12 13">MT-113</strain>
    </source>
</reference>
<dbReference type="EC" id="4.3.3.7" evidence="3 10"/>
<dbReference type="NCBIfam" id="TIGR00674">
    <property type="entry name" value="dapA"/>
    <property type="match status" value="1"/>
</dbReference>
<dbReference type="SMART" id="SM01130">
    <property type="entry name" value="DHDPS"/>
    <property type="match status" value="1"/>
</dbReference>
<comment type="subcellular location">
    <subcellularLocation>
        <location evidence="10">Cytoplasm</location>
    </subcellularLocation>
</comment>
<dbReference type="InterPro" id="IPR013785">
    <property type="entry name" value="Aldolase_TIM"/>
</dbReference>
<keyword evidence="13" id="KW-1185">Reference proteome</keyword>
<keyword evidence="10" id="KW-0963">Cytoplasm</keyword>
<dbReference type="SUPFAM" id="SSF51569">
    <property type="entry name" value="Aldolase"/>
    <property type="match status" value="1"/>
</dbReference>
<dbReference type="InterPro" id="IPR005263">
    <property type="entry name" value="DapA"/>
</dbReference>
<feature type="site" description="Part of a proton relay during catalysis" evidence="10">
    <location>
        <position position="109"/>
    </location>
</feature>
<evidence type="ECO:0000256" key="6">
    <source>
        <dbReference type="ARBA" id="ARBA00023154"/>
    </source>
</evidence>
<comment type="catalytic activity">
    <reaction evidence="9 10">
        <text>L-aspartate 4-semialdehyde + pyruvate = (2S,4S)-4-hydroxy-2,3,4,5-tetrahydrodipicolinate + H2O + H(+)</text>
        <dbReference type="Rhea" id="RHEA:34171"/>
        <dbReference type="ChEBI" id="CHEBI:15361"/>
        <dbReference type="ChEBI" id="CHEBI:15377"/>
        <dbReference type="ChEBI" id="CHEBI:15378"/>
        <dbReference type="ChEBI" id="CHEBI:67139"/>
        <dbReference type="ChEBI" id="CHEBI:537519"/>
        <dbReference type="EC" id="4.3.3.7"/>
    </reaction>
</comment>
<dbReference type="PANTHER" id="PTHR42849:SF1">
    <property type="entry name" value="N-ACETYLNEURAMINATE LYASE"/>
    <property type="match status" value="1"/>
</dbReference>
<evidence type="ECO:0000256" key="3">
    <source>
        <dbReference type="ARBA" id="ARBA00012086"/>
    </source>
</evidence>
<proteinExistence type="inferred from homology"/>
<keyword evidence="8 10" id="KW-0704">Schiff base</keyword>
<dbReference type="PANTHER" id="PTHR42849">
    <property type="entry name" value="N-ACETYLNEURAMINATE LYASE"/>
    <property type="match status" value="1"/>
</dbReference>
<name>A0ABV4DTT1_9CLOT</name>
<comment type="caution">
    <text evidence="10">Lacks conserved residue(s) required for the propagation of feature annotation.</text>
</comment>
<keyword evidence="4 10" id="KW-0028">Amino-acid biosynthesis</keyword>
<evidence type="ECO:0000256" key="4">
    <source>
        <dbReference type="ARBA" id="ARBA00022605"/>
    </source>
</evidence>
<keyword evidence="6 10" id="KW-0457">Lysine biosynthesis</keyword>
<keyword evidence="5 10" id="KW-0220">Diaminopimelate biosynthesis</keyword>
<dbReference type="GO" id="GO:0008840">
    <property type="term" value="F:4-hydroxy-tetrahydrodipicolinate synthase activity"/>
    <property type="evidence" value="ECO:0007669"/>
    <property type="project" value="UniProtKB-EC"/>
</dbReference>
<evidence type="ECO:0000256" key="7">
    <source>
        <dbReference type="ARBA" id="ARBA00023239"/>
    </source>
</evidence>
<comment type="caution">
    <text evidence="12">The sequence shown here is derived from an EMBL/GenBank/DDBJ whole genome shotgun (WGS) entry which is preliminary data.</text>
</comment>
<evidence type="ECO:0000256" key="10">
    <source>
        <dbReference type="HAMAP-Rule" id="MF_00418"/>
    </source>
</evidence>
<evidence type="ECO:0000256" key="11">
    <source>
        <dbReference type="PIRNR" id="PIRNR001365"/>
    </source>
</evidence>
<dbReference type="HAMAP" id="MF_00418">
    <property type="entry name" value="DapA"/>
    <property type="match status" value="1"/>
</dbReference>
<dbReference type="InterPro" id="IPR020625">
    <property type="entry name" value="Schiff_base-form_aldolases_AS"/>
</dbReference>
<dbReference type="PIRSF" id="PIRSF001365">
    <property type="entry name" value="DHDPS"/>
    <property type="match status" value="1"/>
</dbReference>
<dbReference type="InterPro" id="IPR002220">
    <property type="entry name" value="DapA-like"/>
</dbReference>
<gene>
    <name evidence="10 12" type="primary">dapA</name>
    <name evidence="12" type="ORF">AB8S09_01810</name>
</gene>
<comment type="similarity">
    <text evidence="10 11">Belongs to the DapA family.</text>
</comment>
<dbReference type="RefSeq" id="WP_369868362.1">
    <property type="nucleotide sequence ID" value="NZ_JBGFFE010000001.1"/>
</dbReference>
<evidence type="ECO:0000313" key="13">
    <source>
        <dbReference type="Proteomes" id="UP001565220"/>
    </source>
</evidence>
<feature type="active site" description="Proton donor/acceptor" evidence="10">
    <location>
        <position position="135"/>
    </location>
</feature>
<dbReference type="Gene3D" id="3.20.20.70">
    <property type="entry name" value="Aldolase class I"/>
    <property type="match status" value="1"/>
</dbReference>
<evidence type="ECO:0000256" key="1">
    <source>
        <dbReference type="ARBA" id="ARBA00003294"/>
    </source>
</evidence>
<dbReference type="CDD" id="cd00408">
    <property type="entry name" value="DHDPS-like"/>
    <property type="match status" value="1"/>
</dbReference>
<evidence type="ECO:0000313" key="12">
    <source>
        <dbReference type="EMBL" id="MEY8762387.1"/>
    </source>
</evidence>
<dbReference type="PROSITE" id="PS00666">
    <property type="entry name" value="DHDPS_2"/>
    <property type="match status" value="1"/>
</dbReference>
<comment type="subunit">
    <text evidence="10">Homotetramer; dimer of dimers.</text>
</comment>
<dbReference type="EMBL" id="JBGFFE010000001">
    <property type="protein sequence ID" value="MEY8762387.1"/>
    <property type="molecule type" value="Genomic_DNA"/>
</dbReference>
<dbReference type="Pfam" id="PF00701">
    <property type="entry name" value="DHDPS"/>
    <property type="match status" value="1"/>
</dbReference>
<feature type="site" description="Part of a proton relay during catalysis" evidence="10">
    <location>
        <position position="46"/>
    </location>
</feature>
<comment type="function">
    <text evidence="1 10">Catalyzes the condensation of (S)-aspartate-beta-semialdehyde [(S)-ASA] and pyruvate to 4-hydroxy-tetrahydrodipicolinate (HTPA).</text>
</comment>
<protein>
    <recommendedName>
        <fullName evidence="3 10">4-hydroxy-tetrahydrodipicolinate synthase</fullName>
        <shortName evidence="10">HTPA synthase</shortName>
        <ecNumber evidence="3 10">4.3.3.7</ecNumber>
    </recommendedName>
</protein>
<evidence type="ECO:0000256" key="9">
    <source>
        <dbReference type="ARBA" id="ARBA00047836"/>
    </source>
</evidence>
<dbReference type="Proteomes" id="UP001565220">
    <property type="component" value="Unassembled WGS sequence"/>
</dbReference>
<comment type="pathway">
    <text evidence="2 10">Amino-acid biosynthesis; L-lysine biosynthesis via DAP pathway; (S)-tetrahydrodipicolinate from L-aspartate: step 3/4.</text>
</comment>
<comment type="caution">
    <text evidence="10">Was originally thought to be a dihydrodipicolinate synthase (DHDPS), catalyzing the condensation of (S)-aspartate-beta-semialdehyde [(S)-ASA] and pyruvate to dihydrodipicolinate (DHDP). However, it was shown in E.coli that the product of the enzymatic reaction is not dihydrodipicolinate but in fact (4S)-4-hydroxy-2,3,4,5-tetrahydro-(2S)-dipicolinic acid (HTPA), and that the consecutive dehydration reaction leading to DHDP is not spontaneous but catalyzed by DapB.</text>
</comment>
<keyword evidence="7 10" id="KW-0456">Lyase</keyword>
<sequence>MLKPEGIITPIITPMMENEEINEEELRFQINRLISAGIYGIFCLGTNGEAYALNNEEKLRVIKITVDEVNKRVPVYVGTGCISTRETISLSQKAKELGADALSILSPYYVAVTQEDIYNYFSEIAENVNLPILLYNIPGRTGNNINYKTVARLAKYKNIVGVKDSSGNFDNTLRYIENTDERLSILSGNDSLILWTLMAGGCGAIAGTSNLFPELLAKIYKLWKKGDIVQANILQKKLRPIRDVMQMGNPNSVIKRGMSFLGYKVGLARRPVSGVNDKLDSALKKALELYK</sequence>
<evidence type="ECO:0000256" key="5">
    <source>
        <dbReference type="ARBA" id="ARBA00022915"/>
    </source>
</evidence>
<evidence type="ECO:0000256" key="8">
    <source>
        <dbReference type="ARBA" id="ARBA00023270"/>
    </source>
</evidence>
<accession>A0ABV4DTT1</accession>
<feature type="binding site" evidence="10">
    <location>
        <position position="205"/>
    </location>
    <ligand>
        <name>pyruvate</name>
        <dbReference type="ChEBI" id="CHEBI:15361"/>
    </ligand>
</feature>
<feature type="active site" description="Schiff-base intermediate with substrate" evidence="10">
    <location>
        <position position="163"/>
    </location>
</feature>